<dbReference type="NCBIfam" id="TIGR02350">
    <property type="entry name" value="prok_dnaK"/>
    <property type="match status" value="1"/>
</dbReference>
<dbReference type="SUPFAM" id="SSF100934">
    <property type="entry name" value="Heat shock protein 70kD (HSP70), C-terminal subdomain"/>
    <property type="match status" value="1"/>
</dbReference>
<keyword evidence="6 9" id="KW-0067">ATP-binding</keyword>
<dbReference type="HAMAP" id="MF_00332">
    <property type="entry name" value="DnaK"/>
    <property type="match status" value="1"/>
</dbReference>
<proteinExistence type="evidence at transcript level"/>
<sequence length="616" mass="66834">MSKIIGIDLGTTNSAVAVLEGKEAKIITNPEGNRTTPSVVSFKNGETQVGEVAKRQAITNPNTVASIKRHMGEAGYKVKVENKEYTPQEISAMILQYIKDYAESYLGESVSQAVITVPAYFNDAQRQATKDAGKIAGLKVERIVNEPTAAALAYGLDKTDKDEKILVFDLGGGTFDVSILELGDGVFEVLSTNGDTHLGGDDFDKKIMDWLTDEFKKENGIDLSNDKMAMQRLKDAAEKAKKDLSGISSAQISLPFITAGENGPLHLEKTLTRAKFDELTSDLVERTKVPVRNALKDADLTMSDIDEVILVGGSTRIPAVQAAVEAETNHKPNQSVNPDEAVALGAAVQGGVITGDVKDVVLLDVTPLSLGIETMGGVFTKLIDRNTTIPTSKSQVFSTAADNQPAVDIHVLQGERPMAADNKTLGRFQLTDIPAAPRGVPQIEVKFDIDKNGIVNVSAKDLGTNKEQKITIKSSSGLSDEEIERMVKEAKENEDNDKKRKEEVDLKNEVDQLLFTTDKTLKDVKGKVSDEEIKKAEEARDALKKAQEANNVDDMKAKKDDLNKIIQDLSVKLYQQAQQAQQAQAGKDGDSAKSDDNKDDGTVDGDFKEVDPDDKK</sequence>
<evidence type="ECO:0000256" key="1">
    <source>
        <dbReference type="ARBA" id="ARBA00002290"/>
    </source>
</evidence>
<dbReference type="PANTHER" id="PTHR19375">
    <property type="entry name" value="HEAT SHOCK PROTEIN 70KDA"/>
    <property type="match status" value="1"/>
</dbReference>
<dbReference type="Gene3D" id="3.90.640.10">
    <property type="entry name" value="Actin, Chain A, domain 4"/>
    <property type="match status" value="1"/>
</dbReference>
<evidence type="ECO:0000256" key="12">
    <source>
        <dbReference type="SAM" id="MobiDB-lite"/>
    </source>
</evidence>
<feature type="region of interest" description="Disordered" evidence="12">
    <location>
        <begin position="575"/>
        <end position="616"/>
    </location>
</feature>
<evidence type="ECO:0000256" key="4">
    <source>
        <dbReference type="ARBA" id="ARBA00022553"/>
    </source>
</evidence>
<comment type="caution">
    <text evidence="13">The sequence shown here is derived from an EMBL/GenBank/DDBJ whole genome shotgun (WGS) entry which is preliminary data.</text>
</comment>
<evidence type="ECO:0000256" key="9">
    <source>
        <dbReference type="HAMAP-Rule" id="MF_00332"/>
    </source>
</evidence>
<feature type="coiled-coil region" evidence="11">
    <location>
        <begin position="223"/>
        <end position="250"/>
    </location>
</feature>
<dbReference type="Gene3D" id="3.30.420.40">
    <property type="match status" value="2"/>
</dbReference>
<evidence type="ECO:0000256" key="6">
    <source>
        <dbReference type="ARBA" id="ARBA00022840"/>
    </source>
</evidence>
<dbReference type="STRING" id="1423812.FD20_GL001679"/>
<dbReference type="InterPro" id="IPR013126">
    <property type="entry name" value="Hsp_70_fam"/>
</dbReference>
<dbReference type="AlphaFoldDB" id="A0A0R1Q1B4"/>
<keyword evidence="14" id="KW-1185">Reference proteome</keyword>
<comment type="induction">
    <text evidence="9">By stress conditions e.g. heat shock.</text>
</comment>
<keyword evidence="4 9" id="KW-0597">Phosphoprotein</keyword>
<dbReference type="InterPro" id="IPR012725">
    <property type="entry name" value="Chaperone_DnaK"/>
</dbReference>
<comment type="similarity">
    <text evidence="2 9 10">Belongs to the heat shock protein 70 family.</text>
</comment>
<feature type="modified residue" description="Phosphothreonine; by autocatalysis" evidence="9">
    <location>
        <position position="174"/>
    </location>
</feature>
<reference evidence="13 14" key="1">
    <citation type="journal article" date="2015" name="Genome Announc.">
        <title>Expanding the biotechnology potential of lactobacilli through comparative genomics of 213 strains and associated genera.</title>
        <authorList>
            <person name="Sun Z."/>
            <person name="Harris H.M."/>
            <person name="McCann A."/>
            <person name="Guo C."/>
            <person name="Argimon S."/>
            <person name="Zhang W."/>
            <person name="Yang X."/>
            <person name="Jeffery I.B."/>
            <person name="Cooney J.C."/>
            <person name="Kagawa T.F."/>
            <person name="Liu W."/>
            <person name="Song Y."/>
            <person name="Salvetti E."/>
            <person name="Wrobel A."/>
            <person name="Rasinkangas P."/>
            <person name="Parkhill J."/>
            <person name="Rea M.C."/>
            <person name="O'Sullivan O."/>
            <person name="Ritari J."/>
            <person name="Douillard F.P."/>
            <person name="Paul Ross R."/>
            <person name="Yang R."/>
            <person name="Briner A.E."/>
            <person name="Felis G.E."/>
            <person name="de Vos W.M."/>
            <person name="Barrangou R."/>
            <person name="Klaenhammer T.R."/>
            <person name="Caufield P.W."/>
            <person name="Cui Y."/>
            <person name="Zhang H."/>
            <person name="O'Toole P.W."/>
        </authorList>
    </citation>
    <scope>NUCLEOTIDE SEQUENCE [LARGE SCALE GENOMIC DNA]</scope>
    <source>
        <strain evidence="13 14">DSM 19971</strain>
    </source>
</reference>
<dbReference type="FunFam" id="2.60.34.10:FF:000014">
    <property type="entry name" value="Chaperone protein DnaK HSP70"/>
    <property type="match status" value="1"/>
</dbReference>
<dbReference type="FunFam" id="3.30.420.40:FF:000545">
    <property type="entry name" value="Endoplasmic reticulum chaperone BiP"/>
    <property type="match status" value="1"/>
</dbReference>
<name>A0A0R1Q1B4_9LACO</name>
<dbReference type="Pfam" id="PF00012">
    <property type="entry name" value="HSP70"/>
    <property type="match status" value="1"/>
</dbReference>
<evidence type="ECO:0000256" key="5">
    <source>
        <dbReference type="ARBA" id="ARBA00022741"/>
    </source>
</evidence>
<dbReference type="SUPFAM" id="SSF53067">
    <property type="entry name" value="Actin-like ATPase domain"/>
    <property type="match status" value="2"/>
</dbReference>
<dbReference type="SUPFAM" id="SSF100920">
    <property type="entry name" value="Heat shock protein 70kD (HSP70), peptide-binding domain"/>
    <property type="match status" value="1"/>
</dbReference>
<comment type="function">
    <text evidence="1 9">Acts as a chaperone.</text>
</comment>
<organism evidence="13 14">
    <name type="scientific">Liquorilactobacillus uvarum DSM 19971</name>
    <dbReference type="NCBI Taxonomy" id="1423812"/>
    <lineage>
        <taxon>Bacteria</taxon>
        <taxon>Bacillati</taxon>
        <taxon>Bacillota</taxon>
        <taxon>Bacilli</taxon>
        <taxon>Lactobacillales</taxon>
        <taxon>Lactobacillaceae</taxon>
        <taxon>Liquorilactobacillus</taxon>
    </lineage>
</organism>
<gene>
    <name evidence="9" type="primary">dnaK</name>
    <name evidence="13" type="ORF">FD20_GL001679</name>
</gene>
<protein>
    <recommendedName>
        <fullName evidence="3 9">Chaperone protein DnaK</fullName>
    </recommendedName>
    <alternativeName>
        <fullName evidence="9">HSP70</fullName>
    </alternativeName>
    <alternativeName>
        <fullName evidence="9">Heat shock 70 kDa protein</fullName>
    </alternativeName>
    <alternativeName>
        <fullName evidence="9">Heat shock protein 70</fullName>
    </alternativeName>
</protein>
<evidence type="ECO:0000313" key="14">
    <source>
        <dbReference type="Proteomes" id="UP000051155"/>
    </source>
</evidence>
<dbReference type="InterPro" id="IPR018181">
    <property type="entry name" value="Heat_shock_70_CS"/>
</dbReference>
<accession>A0A0R1Q1B4</accession>
<dbReference type="Proteomes" id="UP000051155">
    <property type="component" value="Unassembled WGS sequence"/>
</dbReference>
<evidence type="ECO:0000256" key="3">
    <source>
        <dbReference type="ARBA" id="ARBA00014415"/>
    </source>
</evidence>
<keyword evidence="7 9" id="KW-0346">Stress response</keyword>
<evidence type="ECO:0000256" key="8">
    <source>
        <dbReference type="ARBA" id="ARBA00023186"/>
    </source>
</evidence>
<dbReference type="PATRIC" id="fig|1423812.3.peg.1790"/>
<dbReference type="OrthoDB" id="9766019at2"/>
<evidence type="ECO:0000256" key="2">
    <source>
        <dbReference type="ARBA" id="ARBA00007381"/>
    </source>
</evidence>
<dbReference type="GO" id="GO:0051082">
    <property type="term" value="F:unfolded protein binding"/>
    <property type="evidence" value="ECO:0007669"/>
    <property type="project" value="InterPro"/>
</dbReference>
<keyword evidence="5 9" id="KW-0547">Nucleotide-binding</keyword>
<evidence type="ECO:0000256" key="11">
    <source>
        <dbReference type="SAM" id="Coils"/>
    </source>
</evidence>
<dbReference type="Gene3D" id="1.20.1270.10">
    <property type="match status" value="1"/>
</dbReference>
<dbReference type="RefSeq" id="WP_057736137.1">
    <property type="nucleotide sequence ID" value="NZ_AZEG01000004.1"/>
</dbReference>
<dbReference type="GO" id="GO:0005524">
    <property type="term" value="F:ATP binding"/>
    <property type="evidence" value="ECO:0007669"/>
    <property type="project" value="UniProtKB-UniRule"/>
</dbReference>
<dbReference type="PROSITE" id="PS00297">
    <property type="entry name" value="HSP70_1"/>
    <property type="match status" value="1"/>
</dbReference>
<dbReference type="GO" id="GO:0140662">
    <property type="term" value="F:ATP-dependent protein folding chaperone"/>
    <property type="evidence" value="ECO:0007669"/>
    <property type="project" value="InterPro"/>
</dbReference>
<keyword evidence="8 9" id="KW-0143">Chaperone</keyword>
<dbReference type="NCBIfam" id="NF001413">
    <property type="entry name" value="PRK00290.1"/>
    <property type="match status" value="1"/>
</dbReference>
<evidence type="ECO:0000256" key="7">
    <source>
        <dbReference type="ARBA" id="ARBA00023016"/>
    </source>
</evidence>
<dbReference type="FunFam" id="3.90.640.10:FF:000003">
    <property type="entry name" value="Molecular chaperone DnaK"/>
    <property type="match status" value="1"/>
</dbReference>
<dbReference type="PROSITE" id="PS01036">
    <property type="entry name" value="HSP70_3"/>
    <property type="match status" value="1"/>
</dbReference>
<dbReference type="CDD" id="cd10234">
    <property type="entry name" value="ASKHA_NBD_HSP70_DnaK-like"/>
    <property type="match status" value="1"/>
</dbReference>
<feature type="compositionally biased region" description="Basic and acidic residues" evidence="12">
    <location>
        <begin position="587"/>
        <end position="616"/>
    </location>
</feature>
<feature type="coiled-coil region" evidence="11">
    <location>
        <begin position="487"/>
        <end position="572"/>
    </location>
</feature>
<dbReference type="InterPro" id="IPR043129">
    <property type="entry name" value="ATPase_NBD"/>
</dbReference>
<evidence type="ECO:0000256" key="10">
    <source>
        <dbReference type="RuleBase" id="RU003322"/>
    </source>
</evidence>
<dbReference type="EMBL" id="AZEG01000004">
    <property type="protein sequence ID" value="KRL38477.1"/>
    <property type="molecule type" value="Genomic_DNA"/>
</dbReference>
<dbReference type="FunFam" id="3.30.420.40:FF:000020">
    <property type="entry name" value="Chaperone protein HscA homolog"/>
    <property type="match status" value="1"/>
</dbReference>
<dbReference type="Gene3D" id="2.60.34.10">
    <property type="entry name" value="Substrate Binding Domain Of DNAk, Chain A, domain 1"/>
    <property type="match status" value="1"/>
</dbReference>
<dbReference type="PRINTS" id="PR00301">
    <property type="entry name" value="HEATSHOCK70"/>
</dbReference>
<dbReference type="PROSITE" id="PS00329">
    <property type="entry name" value="HSP70_2"/>
    <property type="match status" value="1"/>
</dbReference>
<dbReference type="InterPro" id="IPR029048">
    <property type="entry name" value="HSP70_C_sf"/>
</dbReference>
<feature type="compositionally biased region" description="Low complexity" evidence="12">
    <location>
        <begin position="575"/>
        <end position="585"/>
    </location>
</feature>
<keyword evidence="11" id="KW-0175">Coiled coil</keyword>
<evidence type="ECO:0000313" key="13">
    <source>
        <dbReference type="EMBL" id="KRL38477.1"/>
    </source>
</evidence>
<dbReference type="InterPro" id="IPR029047">
    <property type="entry name" value="HSP70_peptide-bd_sf"/>
</dbReference>